<keyword evidence="1" id="KW-0812">Transmembrane</keyword>
<comment type="caution">
    <text evidence="2">The sequence shown here is derived from an EMBL/GenBank/DDBJ whole genome shotgun (WGS) entry which is preliminary data.</text>
</comment>
<evidence type="ECO:0008006" key="3">
    <source>
        <dbReference type="Google" id="ProtNLM"/>
    </source>
</evidence>
<feature type="transmembrane region" description="Helical" evidence="1">
    <location>
        <begin position="16"/>
        <end position="40"/>
    </location>
</feature>
<proteinExistence type="predicted"/>
<organism evidence="2">
    <name type="scientific">candidate division WWE3 bacterium</name>
    <dbReference type="NCBI Taxonomy" id="2053526"/>
    <lineage>
        <taxon>Bacteria</taxon>
        <taxon>Katanobacteria</taxon>
    </lineage>
</organism>
<dbReference type="Proteomes" id="UP000885744">
    <property type="component" value="Unassembled WGS sequence"/>
</dbReference>
<keyword evidence="1" id="KW-0472">Membrane</keyword>
<name>A0A7C1NQN4_UNCKA</name>
<dbReference type="AlphaFoldDB" id="A0A7C1NQN4"/>
<gene>
    <name evidence="2" type="ORF">ENI09_01930</name>
</gene>
<reference evidence="2" key="1">
    <citation type="journal article" date="2020" name="mSystems">
        <title>Genome- and Community-Level Interaction Insights into Carbon Utilization and Element Cycling Functions of Hydrothermarchaeota in Hydrothermal Sediment.</title>
        <authorList>
            <person name="Zhou Z."/>
            <person name="Liu Y."/>
            <person name="Xu W."/>
            <person name="Pan J."/>
            <person name="Luo Z.H."/>
            <person name="Li M."/>
        </authorList>
    </citation>
    <scope>NUCLEOTIDE SEQUENCE [LARGE SCALE GENOMIC DNA]</scope>
    <source>
        <strain evidence="2">HyVt-365</strain>
    </source>
</reference>
<dbReference type="EMBL" id="DRHH01000082">
    <property type="protein sequence ID" value="HEB14148.1"/>
    <property type="molecule type" value="Genomic_DNA"/>
</dbReference>
<evidence type="ECO:0000313" key="2">
    <source>
        <dbReference type="EMBL" id="HEB14148.1"/>
    </source>
</evidence>
<protein>
    <recommendedName>
        <fullName evidence="3">Type 4 fimbrial biogenesis protein PilX N-terminal domain-containing protein</fullName>
    </recommendedName>
</protein>
<sequence>MINSKIETRKLKSERGYIAFITLLILSAIILLAGVTLALLSISQAQQSLAAEKGEIAYSLAEGCMEDALLSSFFDENYAGGTTSTPEGSCLISVSKIADNWVLISTATIDSGYKRRIRVNILRGTDLQVLSWQQIE</sequence>
<evidence type="ECO:0000256" key="1">
    <source>
        <dbReference type="SAM" id="Phobius"/>
    </source>
</evidence>
<keyword evidence="1" id="KW-1133">Transmembrane helix</keyword>
<accession>A0A7C1NQN4</accession>